<protein>
    <submittedName>
        <fullName evidence="1">Uncharacterized protein</fullName>
    </submittedName>
</protein>
<comment type="caution">
    <text evidence="1">The sequence shown here is derived from an EMBL/GenBank/DDBJ whole genome shotgun (WGS) entry which is preliminary data.</text>
</comment>
<sequence>MSHANIHGEGNHTFLKLKDVLQEERLYHATSSLLHDWENGPLQAGVTSSPDRPYTVHLRAPCDWGFQIVTEPEGSTLYTVDQRQDSITTRLMTPISSSVDFTRLTHRYAYTARWNSCLEWR</sequence>
<evidence type="ECO:0000313" key="1">
    <source>
        <dbReference type="EMBL" id="KAK1940798.1"/>
    </source>
</evidence>
<proteinExistence type="predicted"/>
<evidence type="ECO:0000313" key="2">
    <source>
        <dbReference type="Proteomes" id="UP001259832"/>
    </source>
</evidence>
<dbReference type="EMBL" id="JASMQC010000013">
    <property type="protein sequence ID" value="KAK1940798.1"/>
    <property type="molecule type" value="Genomic_DNA"/>
</dbReference>
<accession>A0AAD9GM78</accession>
<dbReference type="AlphaFoldDB" id="A0AAD9GM78"/>
<reference evidence="1" key="1">
    <citation type="submission" date="2023-08" db="EMBL/GenBank/DDBJ databases">
        <title>Reference Genome Resource for the Citrus Pathogen Phytophthora citrophthora.</title>
        <authorList>
            <person name="Moller H."/>
            <person name="Coetzee B."/>
            <person name="Rose L.J."/>
            <person name="Van Niekerk J.M."/>
        </authorList>
    </citation>
    <scope>NUCLEOTIDE SEQUENCE</scope>
    <source>
        <strain evidence="1">STE-U-9442</strain>
    </source>
</reference>
<dbReference type="Proteomes" id="UP001259832">
    <property type="component" value="Unassembled WGS sequence"/>
</dbReference>
<keyword evidence="2" id="KW-1185">Reference proteome</keyword>
<gene>
    <name evidence="1" type="ORF">P3T76_007504</name>
</gene>
<organism evidence="1 2">
    <name type="scientific">Phytophthora citrophthora</name>
    <dbReference type="NCBI Taxonomy" id="4793"/>
    <lineage>
        <taxon>Eukaryota</taxon>
        <taxon>Sar</taxon>
        <taxon>Stramenopiles</taxon>
        <taxon>Oomycota</taxon>
        <taxon>Peronosporomycetes</taxon>
        <taxon>Peronosporales</taxon>
        <taxon>Peronosporaceae</taxon>
        <taxon>Phytophthora</taxon>
    </lineage>
</organism>
<name>A0AAD9GM78_9STRA</name>